<feature type="transmembrane region" description="Helical" evidence="5">
    <location>
        <begin position="330"/>
        <end position="350"/>
    </location>
</feature>
<proteinExistence type="predicted"/>
<evidence type="ECO:0000313" key="8">
    <source>
        <dbReference type="Proteomes" id="UP001222027"/>
    </source>
</evidence>
<dbReference type="InterPro" id="IPR046756">
    <property type="entry name" value="VAS1/VOA1_TM"/>
</dbReference>
<keyword evidence="2 5" id="KW-0812">Transmembrane</keyword>
<comment type="subcellular location">
    <subcellularLocation>
        <location evidence="1">Membrane</location>
        <topology evidence="1">Single-pass membrane protein</topology>
    </subcellularLocation>
</comment>
<gene>
    <name evidence="7" type="ORF">OPV22_021759</name>
</gene>
<protein>
    <recommendedName>
        <fullName evidence="6">V-type proton ATPase subunit S1/VOA1 transmembrane domain-containing protein</fullName>
    </recommendedName>
</protein>
<feature type="transmembrane region" description="Helical" evidence="5">
    <location>
        <begin position="54"/>
        <end position="83"/>
    </location>
</feature>
<evidence type="ECO:0000256" key="5">
    <source>
        <dbReference type="SAM" id="Phobius"/>
    </source>
</evidence>
<organism evidence="7 8">
    <name type="scientific">Ensete ventricosum</name>
    <name type="common">Abyssinian banana</name>
    <name type="synonym">Musa ensete</name>
    <dbReference type="NCBI Taxonomy" id="4639"/>
    <lineage>
        <taxon>Eukaryota</taxon>
        <taxon>Viridiplantae</taxon>
        <taxon>Streptophyta</taxon>
        <taxon>Embryophyta</taxon>
        <taxon>Tracheophyta</taxon>
        <taxon>Spermatophyta</taxon>
        <taxon>Magnoliopsida</taxon>
        <taxon>Liliopsida</taxon>
        <taxon>Zingiberales</taxon>
        <taxon>Musaceae</taxon>
        <taxon>Ensete</taxon>
    </lineage>
</organism>
<keyword evidence="8" id="KW-1185">Reference proteome</keyword>
<dbReference type="PANTHER" id="PTHR35285:SF1">
    <property type="entry name" value="2-C-METHYL-D-ERYTHRITOL 4-PHOSPHATE CYTIDYLYLTRANSFERASE"/>
    <property type="match status" value="1"/>
</dbReference>
<evidence type="ECO:0000256" key="1">
    <source>
        <dbReference type="ARBA" id="ARBA00004167"/>
    </source>
</evidence>
<accession>A0AAV8QHV0</accession>
<reference evidence="7 8" key="1">
    <citation type="submission" date="2022-12" db="EMBL/GenBank/DDBJ databases">
        <title>Chromosome-scale assembly of the Ensete ventricosum genome.</title>
        <authorList>
            <person name="Dussert Y."/>
            <person name="Stocks J."/>
            <person name="Wendawek A."/>
            <person name="Woldeyes F."/>
            <person name="Nichols R.A."/>
            <person name="Borrell J.S."/>
        </authorList>
    </citation>
    <scope>NUCLEOTIDE SEQUENCE [LARGE SCALE GENOMIC DNA]</scope>
    <source>
        <strain evidence="8">cv. Maze</strain>
        <tissue evidence="7">Seeds</tissue>
    </source>
</reference>
<name>A0AAV8QHV0_ENSVE</name>
<evidence type="ECO:0000256" key="3">
    <source>
        <dbReference type="ARBA" id="ARBA00022989"/>
    </source>
</evidence>
<dbReference type="Pfam" id="PF20520">
    <property type="entry name" value="Ac45-VOA1_TM"/>
    <property type="match status" value="1"/>
</dbReference>
<dbReference type="GO" id="GO:0016020">
    <property type="term" value="C:membrane"/>
    <property type="evidence" value="ECO:0007669"/>
    <property type="project" value="UniProtKB-SubCell"/>
</dbReference>
<evidence type="ECO:0000313" key="7">
    <source>
        <dbReference type="EMBL" id="KAJ8478032.1"/>
    </source>
</evidence>
<comment type="caution">
    <text evidence="7">The sequence shown here is derived from an EMBL/GenBank/DDBJ whole genome shotgun (WGS) entry which is preliminary data.</text>
</comment>
<dbReference type="Proteomes" id="UP001222027">
    <property type="component" value="Unassembled WGS sequence"/>
</dbReference>
<keyword evidence="3 5" id="KW-1133">Transmembrane helix</keyword>
<dbReference type="EMBL" id="JAQQAF010000006">
    <property type="protein sequence ID" value="KAJ8478032.1"/>
    <property type="molecule type" value="Genomic_DNA"/>
</dbReference>
<sequence length="362" mass="39681">MRESLQMGKSESEITYIAQKNWEKPKRGAVAWLYLISIWQAISIGSSAGEMGGVRALLLAVVFVVADLPWVLGFPVTAPAFLWSPQPYRSPHYNNTEFVDYRTISSKDLTKLVLSEGGWSNILCSKESHNENVDVAVVFVGRKLHSSDISSPKQSDPSLIDILKLSFTTSNFSMAFPYVAIDEQETLENSLIEGFVENCAQGLGLNRIAYLDSCSVNGGNLEKLNSFQSVHDFLASRTSGKTDLVVLCNGRSEESGRTQSEGEVFSDIVDLLKQSGAKYTVLYTSKPYKTLQYPAHLALRFLADGTQSNASNNSTCDGVCQIKSSLLEGIFVAIVLLIILISGLCCMIGIDTPTRFETPQES</sequence>
<feature type="transmembrane region" description="Helical" evidence="5">
    <location>
        <begin position="29"/>
        <end position="48"/>
    </location>
</feature>
<dbReference type="PANTHER" id="PTHR35285">
    <property type="entry name" value="2-C-METHYL-D-ERYTHRITOL 4-PHOSPHATE CYTIDYLYLTRANSFERASE"/>
    <property type="match status" value="1"/>
</dbReference>
<evidence type="ECO:0000259" key="6">
    <source>
        <dbReference type="Pfam" id="PF20520"/>
    </source>
</evidence>
<evidence type="ECO:0000256" key="4">
    <source>
        <dbReference type="ARBA" id="ARBA00023136"/>
    </source>
</evidence>
<feature type="domain" description="V-type proton ATPase subunit S1/VOA1 transmembrane" evidence="6">
    <location>
        <begin position="326"/>
        <end position="357"/>
    </location>
</feature>
<evidence type="ECO:0000256" key="2">
    <source>
        <dbReference type="ARBA" id="ARBA00022692"/>
    </source>
</evidence>
<dbReference type="AlphaFoldDB" id="A0AAV8QHV0"/>
<keyword evidence="4 5" id="KW-0472">Membrane</keyword>